<evidence type="ECO:0000256" key="15">
    <source>
        <dbReference type="PROSITE-ProRule" id="PRU00047"/>
    </source>
</evidence>
<dbReference type="Pfam" id="PF00098">
    <property type="entry name" value="zf-CCHC"/>
    <property type="match status" value="1"/>
</dbReference>
<keyword evidence="4" id="KW-0963">Cytoplasm</keyword>
<dbReference type="CDD" id="cd00303">
    <property type="entry name" value="retropepsin_like"/>
    <property type="match status" value="1"/>
</dbReference>
<evidence type="ECO:0000256" key="5">
    <source>
        <dbReference type="ARBA" id="ARBA00022679"/>
    </source>
</evidence>
<dbReference type="InterPro" id="IPR000477">
    <property type="entry name" value="RT_dom"/>
</dbReference>
<keyword evidence="9" id="KW-0378">Hydrolase</keyword>
<evidence type="ECO:0000256" key="7">
    <source>
        <dbReference type="ARBA" id="ARBA00022722"/>
    </source>
</evidence>
<evidence type="ECO:0000256" key="12">
    <source>
        <dbReference type="ARBA" id="ARBA00023242"/>
    </source>
</evidence>
<dbReference type="KEGG" id="erc:Ecym_5175"/>
<dbReference type="OrthoDB" id="4488294at2759"/>
<evidence type="ECO:0000313" key="20">
    <source>
        <dbReference type="EMBL" id="AET39948.1"/>
    </source>
</evidence>
<dbReference type="InterPro" id="IPR043128">
    <property type="entry name" value="Rev_trsase/Diguanyl_cyclase"/>
</dbReference>
<evidence type="ECO:0000256" key="8">
    <source>
        <dbReference type="ARBA" id="ARBA00022759"/>
    </source>
</evidence>
<feature type="domain" description="Integrase catalytic" evidence="19">
    <location>
        <begin position="1206"/>
        <end position="1396"/>
    </location>
</feature>
<dbReference type="InterPro" id="IPR036397">
    <property type="entry name" value="RNaseH_sf"/>
</dbReference>
<protein>
    <submittedName>
        <fullName evidence="20">Uncharacterized protein</fullName>
    </submittedName>
</protein>
<dbReference type="SUPFAM" id="SSF56672">
    <property type="entry name" value="DNA/RNA polymerases"/>
    <property type="match status" value="1"/>
</dbReference>
<dbReference type="InterPro" id="IPR012337">
    <property type="entry name" value="RNaseH-like_sf"/>
</dbReference>
<evidence type="ECO:0000259" key="18">
    <source>
        <dbReference type="PROSITE" id="PS50878"/>
    </source>
</evidence>
<keyword evidence="8" id="KW-0255">Endonuclease</keyword>
<dbReference type="EMBL" id="CP002501">
    <property type="protein sequence ID" value="AET39948.1"/>
    <property type="molecule type" value="Genomic_DNA"/>
</dbReference>
<keyword evidence="12" id="KW-0539">Nucleus</keyword>
<feature type="region of interest" description="Disordered" evidence="16">
    <location>
        <begin position="515"/>
        <end position="565"/>
    </location>
</feature>
<dbReference type="PANTHER" id="PTHR37984">
    <property type="entry name" value="PROTEIN CBG26694"/>
    <property type="match status" value="1"/>
</dbReference>
<evidence type="ECO:0000256" key="1">
    <source>
        <dbReference type="ARBA" id="ARBA00000077"/>
    </source>
</evidence>
<dbReference type="SMART" id="SM00343">
    <property type="entry name" value="ZnF_C2HC"/>
    <property type="match status" value="1"/>
</dbReference>
<keyword evidence="5" id="KW-0808">Transferase</keyword>
<evidence type="ECO:0000259" key="17">
    <source>
        <dbReference type="PROSITE" id="PS50158"/>
    </source>
</evidence>
<dbReference type="GO" id="GO:0005737">
    <property type="term" value="C:cytoplasm"/>
    <property type="evidence" value="ECO:0007669"/>
    <property type="project" value="UniProtKB-SubCell"/>
</dbReference>
<dbReference type="SUPFAM" id="SSF57756">
    <property type="entry name" value="Retrovirus zinc finger-like domains"/>
    <property type="match status" value="1"/>
</dbReference>
<feature type="domain" description="Reverse transcriptase" evidence="18">
    <location>
        <begin position="664"/>
        <end position="841"/>
    </location>
</feature>
<accession>I6ND06</accession>
<keyword evidence="10" id="KW-0694">RNA-binding</keyword>
<keyword evidence="15" id="KW-0862">Zinc</keyword>
<comment type="function">
    <text evidence="13">Reverse transcriptase/ribonuclease H (RT) is a multifunctional enzyme that catalyzes the conversion of the retro-elements RNA genome into dsDNA within the VLP. The enzyme displays a DNA polymerase activity that can copy either DNA or RNA templates, and a ribonuclease H (RNase H) activity that cleaves the RNA strand of RNA-DNA heteroduplexes during plus-strand synthesis and hydrolyzes RNA primers. The conversion leads to a linear dsDNA copy of the retrotransposon that includes long terminal repeats (LTRs) at both ends.</text>
</comment>
<evidence type="ECO:0000256" key="11">
    <source>
        <dbReference type="ARBA" id="ARBA00022918"/>
    </source>
</evidence>
<dbReference type="PROSITE" id="PS50994">
    <property type="entry name" value="INTEGRASE"/>
    <property type="match status" value="1"/>
</dbReference>
<evidence type="ECO:0000256" key="13">
    <source>
        <dbReference type="ARBA" id="ARBA00025590"/>
    </source>
</evidence>
<organism evidence="20 21">
    <name type="scientific">Eremothecium cymbalariae (strain CBS 270.75 / DBVPG 7215 / KCTC 17166 / NRRL Y-17582)</name>
    <name type="common">Yeast</name>
    <dbReference type="NCBI Taxonomy" id="931890"/>
    <lineage>
        <taxon>Eukaryota</taxon>
        <taxon>Fungi</taxon>
        <taxon>Dikarya</taxon>
        <taxon>Ascomycota</taxon>
        <taxon>Saccharomycotina</taxon>
        <taxon>Saccharomycetes</taxon>
        <taxon>Saccharomycetales</taxon>
        <taxon>Saccharomycetaceae</taxon>
        <taxon>Eremothecium</taxon>
    </lineage>
</organism>
<dbReference type="InterPro" id="IPR043502">
    <property type="entry name" value="DNA/RNA_pol_sf"/>
</dbReference>
<feature type="region of interest" description="Disordered" evidence="16">
    <location>
        <begin position="1"/>
        <end position="33"/>
    </location>
</feature>
<keyword evidence="7" id="KW-0540">Nuclease</keyword>
<dbReference type="Gene3D" id="4.10.60.10">
    <property type="entry name" value="Zinc finger, CCHC-type"/>
    <property type="match status" value="1"/>
</dbReference>
<keyword evidence="15" id="KW-0863">Zinc-finger</keyword>
<keyword evidence="6" id="KW-0548">Nucleotidyltransferase</keyword>
<dbReference type="InterPro" id="IPR001878">
    <property type="entry name" value="Znf_CCHC"/>
</dbReference>
<dbReference type="GeneID" id="11470359"/>
<dbReference type="HOGENOM" id="CLU_000384_38_1_1"/>
<dbReference type="Gene3D" id="1.10.340.70">
    <property type="match status" value="1"/>
</dbReference>
<dbReference type="InterPro" id="IPR001584">
    <property type="entry name" value="Integrase_cat-core"/>
</dbReference>
<comment type="subcellular location">
    <subcellularLocation>
        <location evidence="3">Cytoplasm</location>
    </subcellularLocation>
    <subcellularLocation>
        <location evidence="2">Nucleus</location>
    </subcellularLocation>
</comment>
<name>I6ND06_ERECY</name>
<dbReference type="Gene3D" id="3.10.10.10">
    <property type="entry name" value="HIV Type 1 Reverse Transcriptase, subunit A, domain 1"/>
    <property type="match status" value="1"/>
</dbReference>
<dbReference type="RefSeq" id="XP_003646765.1">
    <property type="nucleotide sequence ID" value="XM_003646717.1"/>
</dbReference>
<reference evidence="20 21" key="1">
    <citation type="journal article" date="2011" name="G3 (Bethesda)">
        <title>Genome evolution in the Eremothecium clade of the Saccharomyces complex revealed by comparative genomics.</title>
        <authorList>
            <person name="Wendland J."/>
            <person name="Walther A."/>
        </authorList>
    </citation>
    <scope>NUCLEOTIDE SEQUENCE [LARGE SCALE GENOMIC DNA]</scope>
    <source>
        <strain evidence="21">CBS 270.75 / DBVPG 7215 / KCTC 17166 / NRRL Y-17582</strain>
    </source>
</reference>
<dbReference type="FunCoup" id="I6ND06">
    <property type="interactions" value="25"/>
</dbReference>
<dbReference type="eggNOG" id="KOG0017">
    <property type="taxonomic scope" value="Eukaryota"/>
</dbReference>
<feature type="compositionally biased region" description="Basic and acidic residues" evidence="16">
    <location>
        <begin position="546"/>
        <end position="565"/>
    </location>
</feature>
<dbReference type="PROSITE" id="PS50878">
    <property type="entry name" value="RT_POL"/>
    <property type="match status" value="1"/>
</dbReference>
<evidence type="ECO:0000313" key="21">
    <source>
        <dbReference type="Proteomes" id="UP000006790"/>
    </source>
</evidence>
<evidence type="ECO:0000256" key="4">
    <source>
        <dbReference type="ARBA" id="ARBA00022490"/>
    </source>
</evidence>
<evidence type="ECO:0000256" key="10">
    <source>
        <dbReference type="ARBA" id="ARBA00022884"/>
    </source>
</evidence>
<sequence length="1410" mass="161142">MERGIPSFTAPQNRTTVESVPPADTTRTSPGTYRPMLFRDEVFTGTNETTLGTILINVKLAARRASPPWDDEDRTQYLLDHLGAQAKRTTATYFLRIEEEEGTPPTFGELVAYLSRVFEQIVTPEQKINDLLDYTRARSTSFDRYVMGFQRRVEELPSAIHRSPGDKFFVSIFRQGLSSEARDLWTACPRLPTTWKAVAELIREHPGVVQSMDRPEERTKSSARNPMGKSNKALPGREQGGGMASNKGASLVCYACGEEGHIARRCPHQRQSLVQLKDRNDIEGLVQSLKNLHISDNPVAPVRSGYSYYYDHKNYTNKKIKIEPEVTELQKAVRLMEDVVITTVDKESQNKVKVLVDTGAYLPLVIQRCVRRLQIPTFELPEEQYRGISGERISANRGVKLCLQYEGKTYTFAAYITPLELEIDVIVGTTTMGLLPEFLQIVTRHLADASRRLRATENAVEMTEVKGHRDDLKRKSMREGSQKTESTEAKCDSNDEAIASNYESSTEGSEIWDEMVSESDTQTSHEGTPIPPVMELEGTKGRSVRNKQEENSKTPTRNKVETDLREQQISSRLQSHEDWICHMVSKPDKTGNEDKGSEESNLPDGLQEKYKDTVTNVLNSDNIVKRTVYHEIELVKGTRVPKLQPYRQTAKEKEITRKIVAELLEQGFIVPSKAPGSSPVVLVKKKDNSYRLCVDYRELNKITVSDPFPLPRIEEMLACIGDAKVFSTLDLHSGYHQIPMRKEDRAKTAFVTSEGKYEYLVMPFGLMNAPSTFARYMSEIFRGLRFVAVYLGDLLVYSLNEQEHIYHLAVVLGKLKEHGLIAEKKKCRFHVNKVEFLGYEVSDKGIRPLSHKCEAIKLLKMPQTVKQAQRFLGLVNYYRRFIPNCSLITRPLQRFIAGKEKWTKRHTEAVKHTKTLLSSEPILVKFKTQDLNANYVLTTDASKEGVGAVLEEVDEKGKVLGVVEYFSKSFNDVQSRYPAGELELLGIMEALRHFKYLLHGRKFKIKTDHLGLLTTQNKGEPHRRVARWLDELEEYDFTLSYLKGPDNVVADVLSRDVRRIYMVEEATIRPSLWTEEYKADPFSIAVLKTLKKKFKPRMEGNDVNIVAKYMEKMKKSEIFRNKMSFKDDVIYYENRIIVPRSKVQEVLNIYHDHFLTGGHFGIEATYNKIALYYYWPKMSRDVKEYVRTCTDCQIRKHHRPNSQGKIMPLPQATGRWKELSMDFLTGIPESVGGNDMILVVVDRFSKYAWFIPCKKTITGEQVFQLLAGNIFSHKGVPDTLVSDRDIRFEGKKYQELTKGLGIKLLRSTAGHPQTDGQTERVMQPLTRLLKQYAQSPNWDTHLWHVQIAYNNAYNQAIKDMPARVANGYLIIDPCVDARADSGNQNLEPDQLAKLLEVMNARIKDQLEENL</sequence>
<dbReference type="InterPro" id="IPR041373">
    <property type="entry name" value="RT_RNaseH"/>
</dbReference>
<evidence type="ECO:0000256" key="16">
    <source>
        <dbReference type="SAM" id="MobiDB-lite"/>
    </source>
</evidence>
<dbReference type="GO" id="GO:0004523">
    <property type="term" value="F:RNA-DNA hybrid ribonuclease activity"/>
    <property type="evidence" value="ECO:0007669"/>
    <property type="project" value="UniProtKB-EC"/>
</dbReference>
<feature type="compositionally biased region" description="Polar residues" evidence="16">
    <location>
        <begin position="9"/>
        <end position="18"/>
    </location>
</feature>
<feature type="region of interest" description="Disordered" evidence="16">
    <location>
        <begin position="464"/>
        <end position="492"/>
    </location>
</feature>
<dbReference type="PANTHER" id="PTHR37984:SF5">
    <property type="entry name" value="PROTEIN NYNRIN-LIKE"/>
    <property type="match status" value="1"/>
</dbReference>
<evidence type="ECO:0000259" key="19">
    <source>
        <dbReference type="PROSITE" id="PS50994"/>
    </source>
</evidence>
<dbReference type="SUPFAM" id="SSF53098">
    <property type="entry name" value="Ribonuclease H-like"/>
    <property type="match status" value="1"/>
</dbReference>
<feature type="compositionally biased region" description="Basic and acidic residues" evidence="16">
    <location>
        <begin position="585"/>
        <end position="598"/>
    </location>
</feature>
<evidence type="ECO:0000256" key="3">
    <source>
        <dbReference type="ARBA" id="ARBA00004496"/>
    </source>
</evidence>
<keyword evidence="21" id="KW-1185">Reference proteome</keyword>
<dbReference type="Pfam" id="PF00665">
    <property type="entry name" value="rve"/>
    <property type="match status" value="1"/>
</dbReference>
<dbReference type="STRING" id="931890.I6ND06"/>
<dbReference type="GO" id="GO:0003723">
    <property type="term" value="F:RNA binding"/>
    <property type="evidence" value="ECO:0007669"/>
    <property type="project" value="UniProtKB-KW"/>
</dbReference>
<dbReference type="GO" id="GO:0005634">
    <property type="term" value="C:nucleus"/>
    <property type="evidence" value="ECO:0007669"/>
    <property type="project" value="UniProtKB-SubCell"/>
</dbReference>
<comment type="catalytic activity">
    <reaction evidence="1">
        <text>Endonucleolytic cleavage to 5'-phosphomonoester.</text>
        <dbReference type="EC" id="3.1.26.4"/>
    </reaction>
</comment>
<dbReference type="Pfam" id="PF17921">
    <property type="entry name" value="Integrase_H2C2"/>
    <property type="match status" value="1"/>
</dbReference>
<feature type="region of interest" description="Disordered" evidence="16">
    <location>
        <begin position="585"/>
        <end position="607"/>
    </location>
</feature>
<dbReference type="FunFam" id="1.10.340.70:FF:000004">
    <property type="entry name" value="Retrovirus-related Pol polyprotein from transposon 297-like Protein"/>
    <property type="match status" value="1"/>
</dbReference>
<dbReference type="Pfam" id="PF00078">
    <property type="entry name" value="RVT_1"/>
    <property type="match status" value="1"/>
</dbReference>
<dbReference type="Gene3D" id="3.30.70.270">
    <property type="match status" value="2"/>
</dbReference>
<dbReference type="Gene3D" id="3.30.420.10">
    <property type="entry name" value="Ribonuclease H-like superfamily/Ribonuclease H"/>
    <property type="match status" value="1"/>
</dbReference>
<dbReference type="CDD" id="cd09274">
    <property type="entry name" value="RNase_HI_RT_Ty3"/>
    <property type="match status" value="1"/>
</dbReference>
<dbReference type="Proteomes" id="UP000006790">
    <property type="component" value="Chromosome 5"/>
</dbReference>
<dbReference type="InterPro" id="IPR036875">
    <property type="entry name" value="Znf_CCHC_sf"/>
</dbReference>
<dbReference type="InParanoid" id="I6ND06"/>
<dbReference type="Pfam" id="PF17917">
    <property type="entry name" value="RT_RNaseH"/>
    <property type="match status" value="1"/>
</dbReference>
<evidence type="ECO:0000256" key="9">
    <source>
        <dbReference type="ARBA" id="ARBA00022801"/>
    </source>
</evidence>
<dbReference type="GO" id="GO:0015074">
    <property type="term" value="P:DNA integration"/>
    <property type="evidence" value="ECO:0007669"/>
    <property type="project" value="InterPro"/>
</dbReference>
<dbReference type="CDD" id="cd01647">
    <property type="entry name" value="RT_LTR"/>
    <property type="match status" value="1"/>
</dbReference>
<proteinExistence type="predicted"/>
<evidence type="ECO:0000256" key="14">
    <source>
        <dbReference type="ARBA" id="ARBA00025615"/>
    </source>
</evidence>
<keyword evidence="15" id="KW-0479">Metal-binding</keyword>
<dbReference type="InterPro" id="IPR041588">
    <property type="entry name" value="Integrase_H2C2"/>
</dbReference>
<dbReference type="PROSITE" id="PS50158">
    <property type="entry name" value="ZF_CCHC"/>
    <property type="match status" value="1"/>
</dbReference>
<gene>
    <name evidence="20" type="ordered locus">Ecym_5175</name>
</gene>
<feature type="domain" description="CCHC-type" evidence="17">
    <location>
        <begin position="253"/>
        <end position="267"/>
    </location>
</feature>
<dbReference type="GO" id="GO:0008270">
    <property type="term" value="F:zinc ion binding"/>
    <property type="evidence" value="ECO:0007669"/>
    <property type="project" value="UniProtKB-KW"/>
</dbReference>
<evidence type="ECO:0000256" key="2">
    <source>
        <dbReference type="ARBA" id="ARBA00004123"/>
    </source>
</evidence>
<keyword evidence="11" id="KW-0695">RNA-directed DNA polymerase</keyword>
<evidence type="ECO:0000256" key="6">
    <source>
        <dbReference type="ARBA" id="ARBA00022695"/>
    </source>
</evidence>
<comment type="function">
    <text evidence="14">Integrase (IN) targets the VLP to the nucleus, where a subparticle preintegration complex (PIC) containing at least integrase and the newly synthesized dsDNA copy of the retrotransposon must transit the nuclear membrane. Once in the nucleus, integrase performs the integration of the dsDNA into the host genome.</text>
</comment>
<dbReference type="InterPro" id="IPR050951">
    <property type="entry name" value="Retrovirus_Pol_polyprotein"/>
</dbReference>
<dbReference type="GO" id="GO:0003964">
    <property type="term" value="F:RNA-directed DNA polymerase activity"/>
    <property type="evidence" value="ECO:0007669"/>
    <property type="project" value="UniProtKB-KW"/>
</dbReference>
<feature type="region of interest" description="Disordered" evidence="16">
    <location>
        <begin position="209"/>
        <end position="243"/>
    </location>
</feature>